<dbReference type="InterPro" id="IPR052962">
    <property type="entry name" value="AA_Transporter_AGT"/>
</dbReference>
<feature type="transmembrane region" description="Helical" evidence="1">
    <location>
        <begin position="189"/>
        <end position="210"/>
    </location>
</feature>
<feature type="transmembrane region" description="Helical" evidence="1">
    <location>
        <begin position="78"/>
        <end position="97"/>
    </location>
</feature>
<feature type="transmembrane region" description="Helical" evidence="1">
    <location>
        <begin position="103"/>
        <end position="129"/>
    </location>
</feature>
<feature type="transmembrane region" description="Helical" evidence="1">
    <location>
        <begin position="141"/>
        <end position="158"/>
    </location>
</feature>
<sequence>MGLTPGDWGSLSSLPGNPFIDIASGLHAAPLLTVLVGVIGPFVTGYIYLGAGTRVLFAMGRSGYVPSSMKALHEKYSIPYWSLVVFAIMGSIVTYISSPLPTIYGLITDSVVAGYIAFSVNPVVMGVLWRGGTIKNRWTPVIAPLAFIASSLIVFWSGWPLVPYAVLLLAAGSIIFGVIYKVKEDFVKSLWYIGYIAFLTLMTYIGSVGALNLINFYAASAIVAAASLVFYFLGVRSGATAKGSR</sequence>
<reference evidence="2 3" key="1">
    <citation type="journal article" date="2011" name="PLoS ONE">
        <title>The complete genome sequence of Thermoproteus tenax: a physiologically versatile member of the Crenarchaeota.</title>
        <authorList>
            <person name="Siebers B."/>
            <person name="Zaparty M."/>
            <person name="Raddatz G."/>
            <person name="Tjaden B."/>
            <person name="Albers S.V."/>
            <person name="Bell S.D."/>
            <person name="Blombach F."/>
            <person name="Kletzin A."/>
            <person name="Kyrpides N."/>
            <person name="Lanz C."/>
            <person name="Plagens A."/>
            <person name="Rampp M."/>
            <person name="Rosinus A."/>
            <person name="von Jan M."/>
            <person name="Makarova K.S."/>
            <person name="Klenk H.P."/>
            <person name="Schuster S.C."/>
            <person name="Hensel R."/>
        </authorList>
    </citation>
    <scope>NUCLEOTIDE SEQUENCE [LARGE SCALE GENOMIC DNA]</scope>
    <source>
        <strain evidence="3">ATCC 35583 / DSM 2078 / JCM 9277 / NBRC 100435 / Kra 1</strain>
    </source>
</reference>
<evidence type="ECO:0000313" key="2">
    <source>
        <dbReference type="EMBL" id="CCC81010.1"/>
    </source>
</evidence>
<dbReference type="eggNOG" id="arCOG00009">
    <property type="taxonomic scope" value="Archaea"/>
</dbReference>
<accession>G4RN66</accession>
<dbReference type="PANTHER" id="PTHR47547:SF1">
    <property type="entry name" value="ASPARTATE-PROTON SYMPORTER"/>
    <property type="match status" value="1"/>
</dbReference>
<feature type="transmembrane region" description="Helical" evidence="1">
    <location>
        <begin position="216"/>
        <end position="235"/>
    </location>
</feature>
<dbReference type="STRING" id="768679.TTX_0335"/>
<dbReference type="AlphaFoldDB" id="G4RN66"/>
<keyword evidence="3" id="KW-1185">Reference proteome</keyword>
<protein>
    <submittedName>
        <fullName evidence="2">Amino acid transporter (C-term)</fullName>
    </submittedName>
</protein>
<dbReference type="KEGG" id="ttn:TTX_0335"/>
<evidence type="ECO:0000256" key="1">
    <source>
        <dbReference type="SAM" id="Phobius"/>
    </source>
</evidence>
<keyword evidence="1" id="KW-0812">Transmembrane</keyword>
<dbReference type="EMBL" id="FN869859">
    <property type="protein sequence ID" value="CCC81010.1"/>
    <property type="molecule type" value="Genomic_DNA"/>
</dbReference>
<proteinExistence type="predicted"/>
<keyword evidence="1" id="KW-1133">Transmembrane helix</keyword>
<feature type="transmembrane region" description="Helical" evidence="1">
    <location>
        <begin position="31"/>
        <end position="57"/>
    </location>
</feature>
<keyword evidence="1" id="KW-0472">Membrane</keyword>
<gene>
    <name evidence="2" type="ordered locus">TTX_0335</name>
</gene>
<name>G4RN66_THETK</name>
<dbReference type="Proteomes" id="UP000002654">
    <property type="component" value="Chromosome"/>
</dbReference>
<dbReference type="PANTHER" id="PTHR47547">
    <property type="match status" value="1"/>
</dbReference>
<dbReference type="PATRIC" id="fig|768679.9.peg.352"/>
<dbReference type="HOGENOM" id="CLU_1131659_0_0_2"/>
<dbReference type="Gene3D" id="1.20.1740.10">
    <property type="entry name" value="Amino acid/polyamine transporter I"/>
    <property type="match status" value="1"/>
</dbReference>
<dbReference type="PaxDb" id="768679-TTX_0335"/>
<feature type="transmembrane region" description="Helical" evidence="1">
    <location>
        <begin position="164"/>
        <end position="182"/>
    </location>
</feature>
<evidence type="ECO:0000313" key="3">
    <source>
        <dbReference type="Proteomes" id="UP000002654"/>
    </source>
</evidence>
<organism evidence="2 3">
    <name type="scientific">Thermoproteus tenax (strain ATCC 35583 / DSM 2078 / JCM 9277 / NBRC 100435 / Kra 1)</name>
    <dbReference type="NCBI Taxonomy" id="768679"/>
    <lineage>
        <taxon>Archaea</taxon>
        <taxon>Thermoproteota</taxon>
        <taxon>Thermoprotei</taxon>
        <taxon>Thermoproteales</taxon>
        <taxon>Thermoproteaceae</taxon>
        <taxon>Thermoproteus</taxon>
    </lineage>
</organism>